<proteinExistence type="predicted"/>
<comment type="caution">
    <text evidence="1">The sequence shown here is derived from an EMBL/GenBank/DDBJ whole genome shotgun (WGS) entry which is preliminary data.</text>
</comment>
<accession>A0A1H4UH15</accession>
<protein>
    <submittedName>
        <fullName evidence="1">Uncharacterized protein</fullName>
    </submittedName>
</protein>
<evidence type="ECO:0000313" key="1">
    <source>
        <dbReference type="EMBL" id="SEC67434.1"/>
    </source>
</evidence>
<dbReference type="InterPro" id="IPR023346">
    <property type="entry name" value="Lysozyme-like_dom_sf"/>
</dbReference>
<organism evidence="1 2">
    <name type="scientific">Pseudomonas taetrolens</name>
    <dbReference type="NCBI Taxonomy" id="47884"/>
    <lineage>
        <taxon>Bacteria</taxon>
        <taxon>Pseudomonadati</taxon>
        <taxon>Pseudomonadota</taxon>
        <taxon>Gammaproteobacteria</taxon>
        <taxon>Pseudomonadales</taxon>
        <taxon>Pseudomonadaceae</taxon>
        <taxon>Pseudomonas</taxon>
    </lineage>
</organism>
<dbReference type="EMBL" id="FNRS01000001">
    <property type="protein sequence ID" value="SEC67434.1"/>
    <property type="molecule type" value="Genomic_DNA"/>
</dbReference>
<name>A0A1H4UH15_PSETA</name>
<dbReference type="Gene3D" id="1.10.530.10">
    <property type="match status" value="1"/>
</dbReference>
<evidence type="ECO:0000313" key="2">
    <source>
        <dbReference type="Proteomes" id="UP000183155"/>
    </source>
</evidence>
<keyword evidence="2" id="KW-1185">Reference proteome</keyword>
<sequence length="133" mass="14030">MTITAQQLMQVFPNAGPSAGVFVSALNTAMNHDPIVGLHCVAAFIAQIGHESGQLMCVRDIWGLTNAQAKYEGRAGLGNTLQGEGSKYRGEVSWVVGQRCVGVWVRSGSADRCANSETTTKPAFLAGKSAFSI</sequence>
<dbReference type="Proteomes" id="UP000183155">
    <property type="component" value="Unassembled WGS sequence"/>
</dbReference>
<reference evidence="1 2" key="1">
    <citation type="submission" date="2016-10" db="EMBL/GenBank/DDBJ databases">
        <authorList>
            <person name="Varghese N."/>
            <person name="Submissions S."/>
        </authorList>
    </citation>
    <scope>NUCLEOTIDE SEQUENCE [LARGE SCALE GENOMIC DNA]</scope>
    <source>
        <strain evidence="1 2">BS3652</strain>
    </source>
</reference>
<gene>
    <name evidence="1" type="ORF">SAMN04490203_2881</name>
</gene>
<dbReference type="SUPFAM" id="SSF53955">
    <property type="entry name" value="Lysozyme-like"/>
    <property type="match status" value="1"/>
</dbReference>